<evidence type="ECO:0000256" key="1">
    <source>
        <dbReference type="SAM" id="MobiDB-lite"/>
    </source>
</evidence>
<dbReference type="InterPro" id="IPR013943">
    <property type="entry name" value="Pet127"/>
</dbReference>
<feature type="compositionally biased region" description="Low complexity" evidence="1">
    <location>
        <begin position="45"/>
        <end position="58"/>
    </location>
</feature>
<name>A0AAJ6CJY8_9BASI</name>
<feature type="compositionally biased region" description="Polar residues" evidence="1">
    <location>
        <begin position="117"/>
        <end position="128"/>
    </location>
</feature>
<protein>
    <recommendedName>
        <fullName evidence="4">Pet127-domain-containing protein</fullName>
    </recommendedName>
</protein>
<evidence type="ECO:0000313" key="2">
    <source>
        <dbReference type="EMBL" id="WFD15864.1"/>
    </source>
</evidence>
<keyword evidence="3" id="KW-1185">Reference proteome</keyword>
<gene>
    <name evidence="2" type="ORF">MARU1_001888</name>
</gene>
<dbReference type="Pfam" id="PF08634">
    <property type="entry name" value="Pet127"/>
    <property type="match status" value="1"/>
</dbReference>
<dbReference type="AlphaFoldDB" id="A0AAJ6CJY8"/>
<evidence type="ECO:0000313" key="3">
    <source>
        <dbReference type="Proteomes" id="UP001217582"/>
    </source>
</evidence>
<feature type="compositionally biased region" description="Basic residues" evidence="1">
    <location>
        <begin position="33"/>
        <end position="44"/>
    </location>
</feature>
<feature type="region of interest" description="Disordered" evidence="1">
    <location>
        <begin position="111"/>
        <end position="130"/>
    </location>
</feature>
<dbReference type="GO" id="GO:0005740">
    <property type="term" value="C:mitochondrial envelope"/>
    <property type="evidence" value="ECO:0007669"/>
    <property type="project" value="TreeGrafter"/>
</dbReference>
<dbReference type="PANTHER" id="PTHR31014:SF0">
    <property type="entry name" value="MITOCHONDRIAL TRANSLATION SYSTEM COMPONENT PET127-RELATED"/>
    <property type="match status" value="1"/>
</dbReference>
<evidence type="ECO:0008006" key="4">
    <source>
        <dbReference type="Google" id="ProtNLM"/>
    </source>
</evidence>
<feature type="compositionally biased region" description="Basic and acidic residues" evidence="1">
    <location>
        <begin position="78"/>
        <end position="87"/>
    </location>
</feature>
<reference evidence="2 3" key="1">
    <citation type="submission" date="2023-03" db="EMBL/GenBank/DDBJ databases">
        <title>Mating type loci evolution in Malassezia.</title>
        <authorList>
            <person name="Coelho M.A."/>
        </authorList>
    </citation>
    <scope>NUCLEOTIDE SEQUENCE [LARGE SCALE GENOMIC DNA]</scope>
    <source>
        <strain evidence="2 3">CBS 13387</strain>
    </source>
</reference>
<feature type="region of interest" description="Disordered" evidence="1">
    <location>
        <begin position="33"/>
        <end position="103"/>
    </location>
</feature>
<proteinExistence type="predicted"/>
<dbReference type="Proteomes" id="UP001217582">
    <property type="component" value="Chromosome 3"/>
</dbReference>
<dbReference type="EMBL" id="CP119918">
    <property type="protein sequence ID" value="WFD15864.1"/>
    <property type="molecule type" value="Genomic_DNA"/>
</dbReference>
<organism evidence="2 3">
    <name type="scientific">Malassezia arunalokei</name>
    <dbReference type="NCBI Taxonomy" id="1514897"/>
    <lineage>
        <taxon>Eukaryota</taxon>
        <taxon>Fungi</taxon>
        <taxon>Dikarya</taxon>
        <taxon>Basidiomycota</taxon>
        <taxon>Ustilaginomycotina</taxon>
        <taxon>Malasseziomycetes</taxon>
        <taxon>Malasseziales</taxon>
        <taxon>Malasseziaceae</taxon>
        <taxon>Malassezia</taxon>
    </lineage>
</organism>
<dbReference type="PANTHER" id="PTHR31014">
    <property type="entry name" value="MITOCHONDRIAL TRANSLATION SYSTEM COMPONENT PET127-RELATED"/>
    <property type="match status" value="1"/>
</dbReference>
<feature type="compositionally biased region" description="Basic and acidic residues" evidence="1">
    <location>
        <begin position="59"/>
        <end position="68"/>
    </location>
</feature>
<sequence>MLILKRARLTGPWSTVAFAALIPFYSSHHHGISMAKKSRHKSTRASKLSRTSSRSSQKTTKDEQDTPKIPKKVNASDSKSKKQEKVSLTDTQPPGIAPFSAENSGLKTAVSIDKDATSSNSRSRQTTFLHGEEARKARLVRFEQYEQERDIPHRFGRLHDTDTAVEPVKPLRNMHVAKLEHGLDRVLFNPGVHWLRDQRTGTFNFTPDIQRVLDVDLFDYTTLPPYVTSSRDKELLQITKRQKKKYCGSTSSLTGLLSHCYFLLSRWKEPNLTGFSPSFQNLLTGFSEGSKMPVSIMLRYQTDGFYAIDADKNSDGEMDNTNYLLTTLGKSLEKFLTSPPDEYAQHKRVNSWKLGAEAREQQEAYHYAQSPKFLLRSQLDCYDERLPKRTFDLKTRAVVSIRNDRANYAEGCGYQIRFARGLWESFEREYWDMVRAAFLKYNFQARIGHMDGIFVAYHNTSEIFGFQYIDLEEMNLRLFGSNEMGDKAYHMSIGLLERILDVATENFPNETLSITMETRPGTGNMYVMVESTETSRILQLDVVLDRYLNNALVRGPVDFVKFCGPMTEAELEDMHCGRSKSKLSDVQWYVDYCITPRNDLSEKKTRQNLQEIRNRQRLMRTMTMPNVEMLDEREKERLYVLSKQPGALERFLHERENGQAIGMPLAPGQKTTRELIQREGLLNVESQGQSQPTTAVRWLRYLDPMTKRVRELSREGHRRLKQQLSK</sequence>
<accession>A0AAJ6CJY8</accession>
<dbReference type="GO" id="GO:0000964">
    <property type="term" value="P:mitochondrial RNA 5'-end processing"/>
    <property type="evidence" value="ECO:0007669"/>
    <property type="project" value="TreeGrafter"/>
</dbReference>